<gene>
    <name evidence="10" type="ORF">KC01_LOCUS29212</name>
</gene>
<evidence type="ECO:0000256" key="6">
    <source>
        <dbReference type="ARBA" id="ARBA00022833"/>
    </source>
</evidence>
<dbReference type="EMBL" id="OZ035825">
    <property type="protein sequence ID" value="CAL1601196.1"/>
    <property type="molecule type" value="Genomic_DNA"/>
</dbReference>
<comment type="subcellular location">
    <subcellularLocation>
        <location evidence="1">Endosome membrane</location>
        <topology evidence="1">Peripheral membrane protein</topology>
        <orientation evidence="1">Cytoplasmic side</orientation>
    </subcellularLocation>
    <subcellularLocation>
        <location evidence="2">Late endosome membrane</location>
    </subcellularLocation>
    <subcellularLocation>
        <location evidence="3">Lysosome membrane</location>
        <topology evidence="3">Peripheral membrane protein</topology>
        <orientation evidence="3">Cytoplasmic side</orientation>
    </subcellularLocation>
</comment>
<evidence type="ECO:0000256" key="3">
    <source>
        <dbReference type="ARBA" id="ARBA00004630"/>
    </source>
</evidence>
<reference evidence="10 11" key="1">
    <citation type="submission" date="2024-04" db="EMBL/GenBank/DDBJ databases">
        <authorList>
            <person name="Waldvogel A.-M."/>
            <person name="Schoenle A."/>
        </authorList>
    </citation>
    <scope>NUCLEOTIDE SEQUENCE [LARGE SCALE GENOMIC DNA]</scope>
</reference>
<evidence type="ECO:0000313" key="10">
    <source>
        <dbReference type="EMBL" id="CAL1601196.1"/>
    </source>
</evidence>
<feature type="transmembrane region" description="Helical" evidence="8">
    <location>
        <begin position="91"/>
        <end position="119"/>
    </location>
</feature>
<dbReference type="InterPro" id="IPR006629">
    <property type="entry name" value="LITAF"/>
</dbReference>
<dbReference type="PANTHER" id="PTHR23292">
    <property type="entry name" value="LIPOPOLYSACCHARIDE-INDUCED TUMOR NECROSIS FACTOR-ALPHA FACTOR"/>
    <property type="match status" value="1"/>
</dbReference>
<keyword evidence="11" id="KW-1185">Reference proteome</keyword>
<dbReference type="GO" id="GO:0008270">
    <property type="term" value="F:zinc ion binding"/>
    <property type="evidence" value="ECO:0007669"/>
    <property type="project" value="TreeGrafter"/>
</dbReference>
<evidence type="ECO:0000256" key="7">
    <source>
        <dbReference type="ARBA" id="ARBA00023136"/>
    </source>
</evidence>
<dbReference type="Proteomes" id="UP001497482">
    <property type="component" value="Chromosome 3"/>
</dbReference>
<dbReference type="PROSITE" id="PS51837">
    <property type="entry name" value="LITAF"/>
    <property type="match status" value="1"/>
</dbReference>
<comment type="similarity">
    <text evidence="4">Belongs to the CDIP1/LITAF family.</text>
</comment>
<evidence type="ECO:0000256" key="1">
    <source>
        <dbReference type="ARBA" id="ARBA00004125"/>
    </source>
</evidence>
<keyword evidence="8" id="KW-1133">Transmembrane helix</keyword>
<evidence type="ECO:0000256" key="4">
    <source>
        <dbReference type="ARBA" id="ARBA00005975"/>
    </source>
</evidence>
<dbReference type="InterPro" id="IPR037519">
    <property type="entry name" value="LITAF_fam"/>
</dbReference>
<dbReference type="SMART" id="SM00714">
    <property type="entry name" value="LITAF"/>
    <property type="match status" value="1"/>
</dbReference>
<name>A0AAV2LKW0_KNICA</name>
<evidence type="ECO:0000256" key="2">
    <source>
        <dbReference type="ARBA" id="ARBA00004414"/>
    </source>
</evidence>
<evidence type="ECO:0000256" key="8">
    <source>
        <dbReference type="SAM" id="Phobius"/>
    </source>
</evidence>
<keyword evidence="8" id="KW-0812">Transmembrane</keyword>
<keyword evidence="5" id="KW-0479">Metal-binding</keyword>
<evidence type="ECO:0000256" key="5">
    <source>
        <dbReference type="ARBA" id="ARBA00022723"/>
    </source>
</evidence>
<organism evidence="10 11">
    <name type="scientific">Knipowitschia caucasica</name>
    <name type="common">Caucasian dwarf goby</name>
    <name type="synonym">Pomatoschistus caucasicus</name>
    <dbReference type="NCBI Taxonomy" id="637954"/>
    <lineage>
        <taxon>Eukaryota</taxon>
        <taxon>Metazoa</taxon>
        <taxon>Chordata</taxon>
        <taxon>Craniata</taxon>
        <taxon>Vertebrata</taxon>
        <taxon>Euteleostomi</taxon>
        <taxon>Actinopterygii</taxon>
        <taxon>Neopterygii</taxon>
        <taxon>Teleostei</taxon>
        <taxon>Neoteleostei</taxon>
        <taxon>Acanthomorphata</taxon>
        <taxon>Gobiaria</taxon>
        <taxon>Gobiiformes</taxon>
        <taxon>Gobioidei</taxon>
        <taxon>Gobiidae</taxon>
        <taxon>Gobiinae</taxon>
        <taxon>Knipowitschia</taxon>
    </lineage>
</organism>
<sequence length="142" mass="15732">MEGPVEELVPTPPSYIQPGTNELDVRFYSIQMPFSPMPPPSFSFSPAVAVRTPAKHVFISYESILGRSPGLTTCPSCQVRVTTEVTYRAGILAWGLCVTCIILGLVLGCCVIPLVINYFKDSYHTCPRCRRVLHVHRRGCCD</sequence>
<feature type="domain" description="LITAF" evidence="9">
    <location>
        <begin position="54"/>
        <end position="138"/>
    </location>
</feature>
<accession>A0AAV2LKW0</accession>
<protein>
    <recommendedName>
        <fullName evidence="9">LITAF domain-containing protein</fullName>
    </recommendedName>
</protein>
<dbReference type="PANTHER" id="PTHR23292:SF28">
    <property type="entry name" value="LIPOPOLYSACCHARIDE-INDUCED TUMOR NECROSIS FACTOR-ALPHA FACTOR-LIKE"/>
    <property type="match status" value="1"/>
</dbReference>
<dbReference type="GO" id="GO:0005634">
    <property type="term" value="C:nucleus"/>
    <property type="evidence" value="ECO:0007669"/>
    <property type="project" value="TreeGrafter"/>
</dbReference>
<evidence type="ECO:0000313" key="11">
    <source>
        <dbReference type="Proteomes" id="UP001497482"/>
    </source>
</evidence>
<dbReference type="Pfam" id="PF10601">
    <property type="entry name" value="zf-LITAF-like"/>
    <property type="match status" value="1"/>
</dbReference>
<dbReference type="AlphaFoldDB" id="A0AAV2LKW0"/>
<keyword evidence="7 8" id="KW-0472">Membrane</keyword>
<dbReference type="GO" id="GO:0098574">
    <property type="term" value="C:cytoplasmic side of lysosomal membrane"/>
    <property type="evidence" value="ECO:0007669"/>
    <property type="project" value="TreeGrafter"/>
</dbReference>
<dbReference type="GO" id="GO:0098560">
    <property type="term" value="C:cytoplasmic side of late endosome membrane"/>
    <property type="evidence" value="ECO:0007669"/>
    <property type="project" value="TreeGrafter"/>
</dbReference>
<evidence type="ECO:0000259" key="9">
    <source>
        <dbReference type="PROSITE" id="PS51837"/>
    </source>
</evidence>
<keyword evidence="6" id="KW-0862">Zinc</keyword>
<proteinExistence type="inferred from homology"/>